<gene>
    <name evidence="7" type="ORF">WICMUC_001122</name>
</gene>
<comment type="caution">
    <text evidence="7">The sequence shown here is derived from an EMBL/GenBank/DDBJ whole genome shotgun (WGS) entry which is preliminary data.</text>
</comment>
<evidence type="ECO:0000256" key="5">
    <source>
        <dbReference type="ARBA" id="ARBA00023242"/>
    </source>
</evidence>
<dbReference type="Pfam" id="PF05699">
    <property type="entry name" value="Dimer_Tnp_hAT"/>
    <property type="match status" value="1"/>
</dbReference>
<sequence length="705" mass="81155">MIRSPPNSPFQNVTKRARHLRNGSHYIDEDSRALALNSPTSIESIHENTLSRSADLVDKQSSIGNSDGSIAIIKASIMWLLVEQNLPFYFVEKESFKELMRGCGQPKKIITLNSKDIAAEFRKTYDSLLSQLKGSLENIDSISLSFDIWTSEFNTQFLAVFYYCSDENFQYKEGLLGFLRVAEDDSEAKIANRLYFFLQRLNVADKIISLCGDSVSKHGTLAHELERVFNLFSEKRTISSLFRSQSSFLRSVYHSIKLMTEPLLGFDAKENDYEEIDFHDISNVGSKEDDNFGIEDELDEMNVQSLNYLTQRIDTKKLNSPILKLRAIMKIIKSTPKIFSVLKDQSSEKEISSVSFDLNTTWNSTLEILSYGICYQRPINRLIHIISKCPDTYYGNSLNQLRTIEKYKKAFEDLELTDYDWQIITVFRGILQKFKLAVLALCRSESSSDVILEAYYYLEDFFRIMTSENSEDLEEEKKNLYESLGIDKVMNDLKDLPDDLKLKLKESANIFREYYNITDQSDLIYATTILDPRLKETNFKIRLPNESEEIMKYFKSHFEKIYQSLDSVKANYTDAITNCDATSELNITDCFLDSFLDISDKQDEMTNCYNKEYCDFSVEFERYIDEKPLSVYSEINVLNWWASNAAVYPRLSKVAKVFFSIPSSSASTEKAFSIAKGALESESCSSSSQFLSRLMFLKCSEAFEG</sequence>
<evidence type="ECO:0000256" key="1">
    <source>
        <dbReference type="ARBA" id="ARBA00004123"/>
    </source>
</evidence>
<keyword evidence="3" id="KW-0863">Zinc-finger</keyword>
<dbReference type="PANTHER" id="PTHR46481">
    <property type="entry name" value="ZINC FINGER BED DOMAIN-CONTAINING PROTEIN 4"/>
    <property type="match status" value="1"/>
</dbReference>
<comment type="subcellular location">
    <subcellularLocation>
        <location evidence="1">Nucleus</location>
    </subcellularLocation>
</comment>
<dbReference type="Proteomes" id="UP000769528">
    <property type="component" value="Unassembled WGS sequence"/>
</dbReference>
<name>A0A9P8PVX6_9ASCO</name>
<dbReference type="GO" id="GO:0008270">
    <property type="term" value="F:zinc ion binding"/>
    <property type="evidence" value="ECO:0007669"/>
    <property type="project" value="UniProtKB-KW"/>
</dbReference>
<dbReference type="InterPro" id="IPR052035">
    <property type="entry name" value="ZnF_BED_domain_contain"/>
</dbReference>
<dbReference type="EMBL" id="JAEUBF010000325">
    <property type="protein sequence ID" value="KAH3679298.1"/>
    <property type="molecule type" value="Genomic_DNA"/>
</dbReference>
<accession>A0A9P8PVX6</accession>
<evidence type="ECO:0000256" key="4">
    <source>
        <dbReference type="ARBA" id="ARBA00022833"/>
    </source>
</evidence>
<dbReference type="OrthoDB" id="2677621at2759"/>
<reference evidence="7" key="2">
    <citation type="submission" date="2021-01" db="EMBL/GenBank/DDBJ databases">
        <authorList>
            <person name="Schikora-Tamarit M.A."/>
        </authorList>
    </citation>
    <scope>NUCLEOTIDE SEQUENCE</scope>
    <source>
        <strain evidence="7">CBS6341</strain>
    </source>
</reference>
<dbReference type="AlphaFoldDB" id="A0A9P8PVX6"/>
<organism evidence="7 8">
    <name type="scientific">Wickerhamomyces mucosus</name>
    <dbReference type="NCBI Taxonomy" id="1378264"/>
    <lineage>
        <taxon>Eukaryota</taxon>
        <taxon>Fungi</taxon>
        <taxon>Dikarya</taxon>
        <taxon>Ascomycota</taxon>
        <taxon>Saccharomycotina</taxon>
        <taxon>Saccharomycetes</taxon>
        <taxon>Phaffomycetales</taxon>
        <taxon>Wickerhamomycetaceae</taxon>
        <taxon>Wickerhamomyces</taxon>
    </lineage>
</organism>
<reference evidence="7" key="1">
    <citation type="journal article" date="2021" name="Open Biol.">
        <title>Shared evolutionary footprints suggest mitochondrial oxidative damage underlies multiple complex I losses in fungi.</title>
        <authorList>
            <person name="Schikora-Tamarit M.A."/>
            <person name="Marcet-Houben M."/>
            <person name="Nosek J."/>
            <person name="Gabaldon T."/>
        </authorList>
    </citation>
    <scope>NUCLEOTIDE SEQUENCE</scope>
    <source>
        <strain evidence="7">CBS6341</strain>
    </source>
</reference>
<feature type="domain" description="HAT C-terminal dimerisation" evidence="6">
    <location>
        <begin position="619"/>
        <end position="697"/>
    </location>
</feature>
<evidence type="ECO:0000256" key="2">
    <source>
        <dbReference type="ARBA" id="ARBA00022723"/>
    </source>
</evidence>
<keyword evidence="2" id="KW-0479">Metal-binding</keyword>
<keyword evidence="5" id="KW-0539">Nucleus</keyword>
<dbReference type="PANTHER" id="PTHR46481:SF10">
    <property type="entry name" value="ZINC FINGER BED DOMAIN-CONTAINING PROTEIN 39"/>
    <property type="match status" value="1"/>
</dbReference>
<keyword evidence="4" id="KW-0862">Zinc</keyword>
<proteinExistence type="predicted"/>
<evidence type="ECO:0000313" key="7">
    <source>
        <dbReference type="EMBL" id="KAH3679298.1"/>
    </source>
</evidence>
<evidence type="ECO:0000313" key="8">
    <source>
        <dbReference type="Proteomes" id="UP000769528"/>
    </source>
</evidence>
<dbReference type="SUPFAM" id="SSF53098">
    <property type="entry name" value="Ribonuclease H-like"/>
    <property type="match status" value="1"/>
</dbReference>
<dbReference type="GO" id="GO:0005634">
    <property type="term" value="C:nucleus"/>
    <property type="evidence" value="ECO:0007669"/>
    <property type="project" value="UniProtKB-SubCell"/>
</dbReference>
<dbReference type="InterPro" id="IPR012337">
    <property type="entry name" value="RNaseH-like_sf"/>
</dbReference>
<protein>
    <recommendedName>
        <fullName evidence="6">HAT C-terminal dimerisation domain-containing protein</fullName>
    </recommendedName>
</protein>
<dbReference type="GO" id="GO:0046983">
    <property type="term" value="F:protein dimerization activity"/>
    <property type="evidence" value="ECO:0007669"/>
    <property type="project" value="InterPro"/>
</dbReference>
<evidence type="ECO:0000259" key="6">
    <source>
        <dbReference type="Pfam" id="PF05699"/>
    </source>
</evidence>
<evidence type="ECO:0000256" key="3">
    <source>
        <dbReference type="ARBA" id="ARBA00022771"/>
    </source>
</evidence>
<dbReference type="InterPro" id="IPR008906">
    <property type="entry name" value="HATC_C_dom"/>
</dbReference>
<keyword evidence="8" id="KW-1185">Reference proteome</keyword>